<name>A0AAV9CBN6_ACOCL</name>
<organism evidence="1 2">
    <name type="scientific">Acorus calamus</name>
    <name type="common">Sweet flag</name>
    <dbReference type="NCBI Taxonomy" id="4465"/>
    <lineage>
        <taxon>Eukaryota</taxon>
        <taxon>Viridiplantae</taxon>
        <taxon>Streptophyta</taxon>
        <taxon>Embryophyta</taxon>
        <taxon>Tracheophyta</taxon>
        <taxon>Spermatophyta</taxon>
        <taxon>Magnoliopsida</taxon>
        <taxon>Liliopsida</taxon>
        <taxon>Acoraceae</taxon>
        <taxon>Acorus</taxon>
    </lineage>
</organism>
<sequence length="121" mass="14035">MREYDLELMAFLGFMVRSWIDGEECLRLMREYGLGFMGVLSRIQGWLCLRLKGDYVKDSWGSMIRDSWYVSESWSMSLIHGGRDMSPIHRGYVSDSLVDMSRIQKGVLGFMGGMSKIYVRI</sequence>
<dbReference type="EMBL" id="JAUJYO010000020">
    <property type="protein sequence ID" value="KAK1286305.1"/>
    <property type="molecule type" value="Genomic_DNA"/>
</dbReference>
<evidence type="ECO:0000313" key="1">
    <source>
        <dbReference type="EMBL" id="KAK1286305.1"/>
    </source>
</evidence>
<keyword evidence="2" id="KW-1185">Reference proteome</keyword>
<accession>A0AAV9CBN6</accession>
<dbReference type="AlphaFoldDB" id="A0AAV9CBN6"/>
<proteinExistence type="predicted"/>
<evidence type="ECO:0000313" key="2">
    <source>
        <dbReference type="Proteomes" id="UP001180020"/>
    </source>
</evidence>
<comment type="caution">
    <text evidence="1">The sequence shown here is derived from an EMBL/GenBank/DDBJ whole genome shotgun (WGS) entry which is preliminary data.</text>
</comment>
<evidence type="ECO:0008006" key="3">
    <source>
        <dbReference type="Google" id="ProtNLM"/>
    </source>
</evidence>
<reference evidence="1" key="2">
    <citation type="submission" date="2023-06" db="EMBL/GenBank/DDBJ databases">
        <authorList>
            <person name="Ma L."/>
            <person name="Liu K.-W."/>
            <person name="Li Z."/>
            <person name="Hsiao Y.-Y."/>
            <person name="Qi Y."/>
            <person name="Fu T."/>
            <person name="Tang G."/>
            <person name="Zhang D."/>
            <person name="Sun W.-H."/>
            <person name="Liu D.-K."/>
            <person name="Li Y."/>
            <person name="Chen G.-Z."/>
            <person name="Liu X.-D."/>
            <person name="Liao X.-Y."/>
            <person name="Jiang Y.-T."/>
            <person name="Yu X."/>
            <person name="Hao Y."/>
            <person name="Huang J."/>
            <person name="Zhao X.-W."/>
            <person name="Ke S."/>
            <person name="Chen Y.-Y."/>
            <person name="Wu W.-L."/>
            <person name="Hsu J.-L."/>
            <person name="Lin Y.-F."/>
            <person name="Huang M.-D."/>
            <person name="Li C.-Y."/>
            <person name="Huang L."/>
            <person name="Wang Z.-W."/>
            <person name="Zhao X."/>
            <person name="Zhong W.-Y."/>
            <person name="Peng D.-H."/>
            <person name="Ahmad S."/>
            <person name="Lan S."/>
            <person name="Zhang J.-S."/>
            <person name="Tsai W.-C."/>
            <person name="Van De Peer Y."/>
            <person name="Liu Z.-J."/>
        </authorList>
    </citation>
    <scope>NUCLEOTIDE SEQUENCE</scope>
    <source>
        <strain evidence="1">CP</strain>
        <tissue evidence="1">Leaves</tissue>
    </source>
</reference>
<reference evidence="1" key="1">
    <citation type="journal article" date="2023" name="Nat. Commun.">
        <title>Diploid and tetraploid genomes of Acorus and the evolution of monocots.</title>
        <authorList>
            <person name="Ma L."/>
            <person name="Liu K.W."/>
            <person name="Li Z."/>
            <person name="Hsiao Y.Y."/>
            <person name="Qi Y."/>
            <person name="Fu T."/>
            <person name="Tang G.D."/>
            <person name="Zhang D."/>
            <person name="Sun W.H."/>
            <person name="Liu D.K."/>
            <person name="Li Y."/>
            <person name="Chen G.Z."/>
            <person name="Liu X.D."/>
            <person name="Liao X.Y."/>
            <person name="Jiang Y.T."/>
            <person name="Yu X."/>
            <person name="Hao Y."/>
            <person name="Huang J."/>
            <person name="Zhao X.W."/>
            <person name="Ke S."/>
            <person name="Chen Y.Y."/>
            <person name="Wu W.L."/>
            <person name="Hsu J.L."/>
            <person name="Lin Y.F."/>
            <person name="Huang M.D."/>
            <person name="Li C.Y."/>
            <person name="Huang L."/>
            <person name="Wang Z.W."/>
            <person name="Zhao X."/>
            <person name="Zhong W.Y."/>
            <person name="Peng D.H."/>
            <person name="Ahmad S."/>
            <person name="Lan S."/>
            <person name="Zhang J.S."/>
            <person name="Tsai W.C."/>
            <person name="Van de Peer Y."/>
            <person name="Liu Z.J."/>
        </authorList>
    </citation>
    <scope>NUCLEOTIDE SEQUENCE</scope>
    <source>
        <strain evidence="1">CP</strain>
    </source>
</reference>
<dbReference type="Proteomes" id="UP001180020">
    <property type="component" value="Unassembled WGS sequence"/>
</dbReference>
<protein>
    <recommendedName>
        <fullName evidence="3">Pentatricopeptide repeat-containing protein</fullName>
    </recommendedName>
</protein>
<gene>
    <name evidence="1" type="ORF">QJS10_CPB20g01995</name>
</gene>